<dbReference type="PANTHER" id="PTHR33570:SF9">
    <property type="entry name" value="BLL4600 PROTEIN"/>
    <property type="match status" value="1"/>
</dbReference>
<evidence type="ECO:0000313" key="3">
    <source>
        <dbReference type="EMBL" id="SJM29871.1"/>
    </source>
</evidence>
<dbReference type="InterPro" id="IPR052512">
    <property type="entry name" value="4CMD/NDH-1_regulator"/>
</dbReference>
<organism evidence="3 4">
    <name type="scientific">Mesorhizobium delmotii</name>
    <dbReference type="NCBI Taxonomy" id="1631247"/>
    <lineage>
        <taxon>Bacteria</taxon>
        <taxon>Pseudomonadati</taxon>
        <taxon>Pseudomonadota</taxon>
        <taxon>Alphaproteobacteria</taxon>
        <taxon>Hyphomicrobiales</taxon>
        <taxon>Phyllobacteriaceae</taxon>
        <taxon>Mesorhizobium</taxon>
    </lineage>
</organism>
<gene>
    <name evidence="3" type="ORF">BQ8482_111800</name>
</gene>
<reference evidence="4" key="1">
    <citation type="submission" date="2016-12" db="EMBL/GenBank/DDBJ databases">
        <authorList>
            <person name="Brunel B."/>
        </authorList>
    </citation>
    <scope>NUCLEOTIDE SEQUENCE [LARGE SCALE GENOMIC DNA]</scope>
</reference>
<keyword evidence="4" id="KW-1185">Reference proteome</keyword>
<dbReference type="Gene3D" id="1.20.1290.10">
    <property type="entry name" value="AhpD-like"/>
    <property type="match status" value="1"/>
</dbReference>
<evidence type="ECO:0000259" key="2">
    <source>
        <dbReference type="Pfam" id="PF02627"/>
    </source>
</evidence>
<dbReference type="Pfam" id="PF02627">
    <property type="entry name" value="CMD"/>
    <property type="match status" value="2"/>
</dbReference>
<feature type="chain" id="PRO_5017602954" evidence="1">
    <location>
        <begin position="21"/>
        <end position="250"/>
    </location>
</feature>
<dbReference type="PANTHER" id="PTHR33570">
    <property type="entry name" value="4-CARBOXYMUCONOLACTONE DECARBOXYLASE FAMILY PROTEIN"/>
    <property type="match status" value="1"/>
</dbReference>
<dbReference type="Proteomes" id="UP000245698">
    <property type="component" value="Unassembled WGS sequence"/>
</dbReference>
<dbReference type="AlphaFoldDB" id="A0A2P9AFG1"/>
<dbReference type="InterPro" id="IPR029032">
    <property type="entry name" value="AhpD-like"/>
</dbReference>
<dbReference type="InterPro" id="IPR003779">
    <property type="entry name" value="CMD-like"/>
</dbReference>
<keyword evidence="1" id="KW-0732">Signal</keyword>
<feature type="signal peptide" evidence="1">
    <location>
        <begin position="1"/>
        <end position="20"/>
    </location>
</feature>
<name>A0A2P9AFG1_9HYPH</name>
<dbReference type="EMBL" id="FUIG01000013">
    <property type="protein sequence ID" value="SJM29871.1"/>
    <property type="molecule type" value="Genomic_DNA"/>
</dbReference>
<feature type="domain" description="Carboxymuconolactone decarboxylase-like" evidence="2">
    <location>
        <begin position="160"/>
        <end position="242"/>
    </location>
</feature>
<sequence length="250" mass="26700">MKSVAALALAMTVAPVAGNAASGANDDVVAPALERYEQETLEKGLWARPGLSARDRSVVTVAAVITRNQTGLMPEQIRRALDNGVKPAELSEIITHLAFYAGWGNAMAAVDAARPVYAERGIGANQLPAAAPTLLPLDEAKEARRAASVEQTTGPASPGLVRDTREVLFRDLWLRPDLAPRDRSLVTVSALISAGQVAQVPFHLNRAMDSGLTREEASEVISHLAYYAGWPNAFSAAPVAREIFEKRTNP</sequence>
<dbReference type="SUPFAM" id="SSF69118">
    <property type="entry name" value="AhpD-like"/>
    <property type="match status" value="1"/>
</dbReference>
<evidence type="ECO:0000256" key="1">
    <source>
        <dbReference type="SAM" id="SignalP"/>
    </source>
</evidence>
<proteinExistence type="predicted"/>
<evidence type="ECO:0000313" key="4">
    <source>
        <dbReference type="Proteomes" id="UP000245698"/>
    </source>
</evidence>
<feature type="domain" description="Carboxymuconolactone decarboxylase-like" evidence="2">
    <location>
        <begin position="40"/>
        <end position="114"/>
    </location>
</feature>
<dbReference type="GO" id="GO:0051920">
    <property type="term" value="F:peroxiredoxin activity"/>
    <property type="evidence" value="ECO:0007669"/>
    <property type="project" value="InterPro"/>
</dbReference>
<protein>
    <submittedName>
        <fullName evidence="3">Carboxymuconolactone decarboxylase</fullName>
    </submittedName>
</protein>
<dbReference type="RefSeq" id="WP_123147247.1">
    <property type="nucleotide sequence ID" value="NZ_FUIG01000013.1"/>
</dbReference>
<accession>A0A2P9AFG1</accession>